<dbReference type="RefSeq" id="WP_142988298.1">
    <property type="nucleotide sequence ID" value="NZ_FZOU01000003.1"/>
</dbReference>
<name>A0A239IRJ5_9BACT</name>
<evidence type="ECO:0000256" key="2">
    <source>
        <dbReference type="SAM" id="Phobius"/>
    </source>
</evidence>
<protein>
    <submittedName>
        <fullName evidence="3">Uncharacterized protein</fullName>
    </submittedName>
</protein>
<accession>A0A239IRJ5</accession>
<keyword evidence="4" id="KW-1185">Reference proteome</keyword>
<reference evidence="3 4" key="1">
    <citation type="submission" date="2017-06" db="EMBL/GenBank/DDBJ databases">
        <authorList>
            <person name="Kim H.J."/>
            <person name="Triplett B.A."/>
        </authorList>
    </citation>
    <scope>NUCLEOTIDE SEQUENCE [LARGE SCALE GENOMIC DNA]</scope>
    <source>
        <strain evidence="3 4">DSM 18704</strain>
    </source>
</reference>
<evidence type="ECO:0000313" key="3">
    <source>
        <dbReference type="EMBL" id="SNS96171.1"/>
    </source>
</evidence>
<dbReference type="AlphaFoldDB" id="A0A239IRJ5"/>
<keyword evidence="2" id="KW-0812">Transmembrane</keyword>
<sequence length="63" mass="6810">MFGFDKLGIIIVLAVCASVLFLPALLLGGWFVSNAIVKGTHELDRRTSSSGIEANTDTTRDRD</sequence>
<dbReference type="EMBL" id="FZOU01000003">
    <property type="protein sequence ID" value="SNS96171.1"/>
    <property type="molecule type" value="Genomic_DNA"/>
</dbReference>
<dbReference type="Proteomes" id="UP000198356">
    <property type="component" value="Unassembled WGS sequence"/>
</dbReference>
<gene>
    <name evidence="3" type="ORF">SAMN05421770_103240</name>
</gene>
<proteinExistence type="predicted"/>
<evidence type="ECO:0000313" key="4">
    <source>
        <dbReference type="Proteomes" id="UP000198356"/>
    </source>
</evidence>
<feature type="transmembrane region" description="Helical" evidence="2">
    <location>
        <begin position="7"/>
        <end position="32"/>
    </location>
</feature>
<feature type="compositionally biased region" description="Polar residues" evidence="1">
    <location>
        <begin position="48"/>
        <end position="57"/>
    </location>
</feature>
<evidence type="ECO:0000256" key="1">
    <source>
        <dbReference type="SAM" id="MobiDB-lite"/>
    </source>
</evidence>
<keyword evidence="2" id="KW-1133">Transmembrane helix</keyword>
<feature type="region of interest" description="Disordered" evidence="1">
    <location>
        <begin position="44"/>
        <end position="63"/>
    </location>
</feature>
<keyword evidence="2" id="KW-0472">Membrane</keyword>
<organism evidence="3 4">
    <name type="scientific">Granulicella rosea</name>
    <dbReference type="NCBI Taxonomy" id="474952"/>
    <lineage>
        <taxon>Bacteria</taxon>
        <taxon>Pseudomonadati</taxon>
        <taxon>Acidobacteriota</taxon>
        <taxon>Terriglobia</taxon>
        <taxon>Terriglobales</taxon>
        <taxon>Acidobacteriaceae</taxon>
        <taxon>Granulicella</taxon>
    </lineage>
</organism>